<evidence type="ECO:0000313" key="2">
    <source>
        <dbReference type="Proteomes" id="UP000038487"/>
    </source>
</evidence>
<protein>
    <submittedName>
        <fullName evidence="1">Uncharacterized protein</fullName>
    </submittedName>
</protein>
<proteinExistence type="predicted"/>
<reference evidence="1 2" key="1">
    <citation type="submission" date="2015-03" db="EMBL/GenBank/DDBJ databases">
        <authorList>
            <consortium name="Pathogen Informatics"/>
            <person name="Murphy D."/>
        </authorList>
    </citation>
    <scope>NUCLEOTIDE SEQUENCE [LARGE SCALE GENOMIC DNA]</scope>
    <source>
        <strain evidence="1 2">PAP036</strain>
    </source>
</reference>
<sequence>MSKTVDIRTGTYTTSGGITFNVSDTDLGDCGVTDCNEPAMVDMDLDGAGGKRCPTHYQPWAENPTET</sequence>
<dbReference type="RefSeq" id="WP_052536748.1">
    <property type="nucleotide sequence ID" value="NZ_CSUW01000016.1"/>
</dbReference>
<name>A0AB33T862_9MYCO</name>
<organism evidence="1 2">
    <name type="scientific">Mycobacteroides abscessus</name>
    <dbReference type="NCBI Taxonomy" id="36809"/>
    <lineage>
        <taxon>Bacteria</taxon>
        <taxon>Bacillati</taxon>
        <taxon>Actinomycetota</taxon>
        <taxon>Actinomycetes</taxon>
        <taxon>Mycobacteriales</taxon>
        <taxon>Mycobacteriaceae</taxon>
        <taxon>Mycobacteroides</taxon>
    </lineage>
</organism>
<gene>
    <name evidence="1" type="ORF">ERS075527_05069</name>
</gene>
<dbReference type="AlphaFoldDB" id="A0AB33T862"/>
<dbReference type="EMBL" id="CSUW01000016">
    <property type="protein sequence ID" value="CPT66758.1"/>
    <property type="molecule type" value="Genomic_DNA"/>
</dbReference>
<dbReference type="Proteomes" id="UP000038487">
    <property type="component" value="Unassembled WGS sequence"/>
</dbReference>
<evidence type="ECO:0000313" key="1">
    <source>
        <dbReference type="EMBL" id="CPT66758.1"/>
    </source>
</evidence>
<accession>A0AB33T862</accession>
<comment type="caution">
    <text evidence="1">The sequence shown here is derived from an EMBL/GenBank/DDBJ whole genome shotgun (WGS) entry which is preliminary data.</text>
</comment>